<gene>
    <name evidence="1" type="ORF">ORQ98_07400</name>
</gene>
<name>A0ABT5U727_9GAMM</name>
<sequence>MLNDKKLNKENEPEVICPNCSSPVNKIDFEIIGCPACHFKSNISKDAPSWELEPMESSDSFVEGKDTWFNK</sequence>
<protein>
    <submittedName>
        <fullName evidence="1">Uncharacterized protein</fullName>
    </submittedName>
</protein>
<dbReference type="RefSeq" id="WP_274688147.1">
    <property type="nucleotide sequence ID" value="NZ_JAPMOU010000006.1"/>
</dbReference>
<organism evidence="1 2">
    <name type="scientific">Spartinivicinus poritis</name>
    <dbReference type="NCBI Taxonomy" id="2994640"/>
    <lineage>
        <taxon>Bacteria</taxon>
        <taxon>Pseudomonadati</taxon>
        <taxon>Pseudomonadota</taxon>
        <taxon>Gammaproteobacteria</taxon>
        <taxon>Oceanospirillales</taxon>
        <taxon>Zooshikellaceae</taxon>
        <taxon>Spartinivicinus</taxon>
    </lineage>
</organism>
<keyword evidence="2" id="KW-1185">Reference proteome</keyword>
<comment type="caution">
    <text evidence="1">The sequence shown here is derived from an EMBL/GenBank/DDBJ whole genome shotgun (WGS) entry which is preliminary data.</text>
</comment>
<dbReference type="EMBL" id="JAPMOU010000006">
    <property type="protein sequence ID" value="MDE1461791.1"/>
    <property type="molecule type" value="Genomic_DNA"/>
</dbReference>
<dbReference type="Proteomes" id="UP001528823">
    <property type="component" value="Unassembled WGS sequence"/>
</dbReference>
<reference evidence="1 2" key="1">
    <citation type="submission" date="2022-11" db="EMBL/GenBank/DDBJ databases">
        <title>Spartinivicinus poritis sp. nov., isolated from scleractinian coral Porites lutea.</title>
        <authorList>
            <person name="Zhang G."/>
            <person name="Cai L."/>
            <person name="Wei Q."/>
        </authorList>
    </citation>
    <scope>NUCLEOTIDE SEQUENCE [LARGE SCALE GENOMIC DNA]</scope>
    <source>
        <strain evidence="1 2">A2-2</strain>
    </source>
</reference>
<proteinExistence type="predicted"/>
<evidence type="ECO:0000313" key="1">
    <source>
        <dbReference type="EMBL" id="MDE1461791.1"/>
    </source>
</evidence>
<evidence type="ECO:0000313" key="2">
    <source>
        <dbReference type="Proteomes" id="UP001528823"/>
    </source>
</evidence>
<accession>A0ABT5U727</accession>